<comment type="caution">
    <text evidence="2">The sequence shown here is derived from an EMBL/GenBank/DDBJ whole genome shotgun (WGS) entry which is preliminary data.</text>
</comment>
<reference evidence="2 3" key="1">
    <citation type="submission" date="2018-05" db="EMBL/GenBank/DDBJ databases">
        <title>The draft genome of strain NS-104.</title>
        <authorList>
            <person name="Hang P."/>
            <person name="Jiang J."/>
        </authorList>
    </citation>
    <scope>NUCLEOTIDE SEQUENCE [LARGE SCALE GENOMIC DNA]</scope>
    <source>
        <strain evidence="2 3">NS-104</strain>
    </source>
</reference>
<evidence type="ECO:0000256" key="1">
    <source>
        <dbReference type="SAM" id="Phobius"/>
    </source>
</evidence>
<proteinExistence type="predicted"/>
<keyword evidence="1" id="KW-1133">Transmembrane helix</keyword>
<dbReference type="AlphaFoldDB" id="A0A2U2DXR4"/>
<evidence type="ECO:0000313" key="3">
    <source>
        <dbReference type="Proteomes" id="UP000245252"/>
    </source>
</evidence>
<keyword evidence="3" id="KW-1185">Reference proteome</keyword>
<evidence type="ECO:0000313" key="2">
    <source>
        <dbReference type="EMBL" id="PWE58101.1"/>
    </source>
</evidence>
<feature type="transmembrane region" description="Helical" evidence="1">
    <location>
        <begin position="39"/>
        <end position="61"/>
    </location>
</feature>
<organism evidence="2 3">
    <name type="scientific">Metarhizobium album</name>
    <dbReference type="NCBI Taxonomy" id="2182425"/>
    <lineage>
        <taxon>Bacteria</taxon>
        <taxon>Pseudomonadati</taxon>
        <taxon>Pseudomonadota</taxon>
        <taxon>Alphaproteobacteria</taxon>
        <taxon>Hyphomicrobiales</taxon>
        <taxon>Rhizobiaceae</taxon>
        <taxon>Metarhizobium</taxon>
    </lineage>
</organism>
<dbReference type="EMBL" id="QFBC01000001">
    <property type="protein sequence ID" value="PWE58101.1"/>
    <property type="molecule type" value="Genomic_DNA"/>
</dbReference>
<dbReference type="Proteomes" id="UP000245252">
    <property type="component" value="Unassembled WGS sequence"/>
</dbReference>
<accession>A0A2U2DXR4</accession>
<keyword evidence="1" id="KW-0812">Transmembrane</keyword>
<sequence>MDAMDKAKPKIEIFLPGHDEPLPDEDVPIRKSKRVGDGAALWIFGTITFISLMTPLMIYIYR</sequence>
<keyword evidence="1" id="KW-0472">Membrane</keyword>
<name>A0A2U2DXR4_9HYPH</name>
<protein>
    <submittedName>
        <fullName evidence="2">Uncharacterized protein</fullName>
    </submittedName>
</protein>
<gene>
    <name evidence="2" type="ORF">DEM27_02635</name>
</gene>